<gene>
    <name evidence="2" type="ORF">OEZ85_009653</name>
</gene>
<dbReference type="EMBL" id="CP126216">
    <property type="protein sequence ID" value="WIA18179.1"/>
    <property type="molecule type" value="Genomic_DNA"/>
</dbReference>
<reference evidence="2 3" key="1">
    <citation type="submission" date="2023-05" db="EMBL/GenBank/DDBJ databases">
        <title>A 100% complete, gapless, phased diploid assembly of the Scenedesmus obliquus UTEX 3031 genome.</title>
        <authorList>
            <person name="Biondi T.C."/>
            <person name="Hanschen E.R."/>
            <person name="Kwon T."/>
            <person name="Eng W."/>
            <person name="Kruse C.P.S."/>
            <person name="Koehler S.I."/>
            <person name="Kunde Y."/>
            <person name="Gleasner C.D."/>
            <person name="You Mak K.T."/>
            <person name="Polle J."/>
            <person name="Hovde B.T."/>
            <person name="Starkenburg S.R."/>
        </authorList>
    </citation>
    <scope>NUCLEOTIDE SEQUENCE [LARGE SCALE GENOMIC DNA]</scope>
    <source>
        <strain evidence="2 3">DOE0152z</strain>
    </source>
</reference>
<sequence>MPAKSRFEVSGPGGSSAPRVMRSGCGVLCIGAAQLVVGLCLLGLYEGYKAYYFNEYIAQLQVEQWNSTSIDARVGNYENPMDPRSPMGFTFYLAIINNIFSIAGLAGVLNAQRELVIAFFAYNAAQMVLSFHFFVDMVTDAGINYSGEPPMLTAYEKASAAFLFFNFVLSVAATVFAMRAVDEIRSKQREEYNRLTVLSDTLAFEADHP</sequence>
<protein>
    <recommendedName>
        <fullName evidence="4">CASP-like protein</fullName>
    </recommendedName>
</protein>
<evidence type="ECO:0008006" key="4">
    <source>
        <dbReference type="Google" id="ProtNLM"/>
    </source>
</evidence>
<keyword evidence="3" id="KW-1185">Reference proteome</keyword>
<feature type="transmembrane region" description="Helical" evidence="1">
    <location>
        <begin position="25"/>
        <end position="45"/>
    </location>
</feature>
<feature type="transmembrane region" description="Helical" evidence="1">
    <location>
        <begin position="160"/>
        <end position="181"/>
    </location>
</feature>
<feature type="transmembrane region" description="Helical" evidence="1">
    <location>
        <begin position="89"/>
        <end position="108"/>
    </location>
</feature>
<evidence type="ECO:0000256" key="1">
    <source>
        <dbReference type="SAM" id="Phobius"/>
    </source>
</evidence>
<accession>A0ABY8U9Z0</accession>
<name>A0ABY8U9Z0_TETOB</name>
<organism evidence="2 3">
    <name type="scientific">Tetradesmus obliquus</name>
    <name type="common">Green alga</name>
    <name type="synonym">Acutodesmus obliquus</name>
    <dbReference type="NCBI Taxonomy" id="3088"/>
    <lineage>
        <taxon>Eukaryota</taxon>
        <taxon>Viridiplantae</taxon>
        <taxon>Chlorophyta</taxon>
        <taxon>core chlorophytes</taxon>
        <taxon>Chlorophyceae</taxon>
        <taxon>CS clade</taxon>
        <taxon>Sphaeropleales</taxon>
        <taxon>Scenedesmaceae</taxon>
        <taxon>Tetradesmus</taxon>
    </lineage>
</organism>
<feature type="transmembrane region" description="Helical" evidence="1">
    <location>
        <begin position="115"/>
        <end position="135"/>
    </location>
</feature>
<evidence type="ECO:0000313" key="3">
    <source>
        <dbReference type="Proteomes" id="UP001244341"/>
    </source>
</evidence>
<keyword evidence="1" id="KW-0472">Membrane</keyword>
<keyword evidence="1" id="KW-1133">Transmembrane helix</keyword>
<evidence type="ECO:0000313" key="2">
    <source>
        <dbReference type="EMBL" id="WIA18179.1"/>
    </source>
</evidence>
<proteinExistence type="predicted"/>
<dbReference type="Proteomes" id="UP001244341">
    <property type="component" value="Chromosome 9b"/>
</dbReference>
<keyword evidence="1" id="KW-0812">Transmembrane</keyword>